<feature type="chain" id="PRO_5025462948" evidence="1">
    <location>
        <begin position="21"/>
        <end position="967"/>
    </location>
</feature>
<dbReference type="AlphaFoldDB" id="A0A6C2TXA2"/>
<organism evidence="2 3">
    <name type="scientific">Pontiella desulfatans</name>
    <dbReference type="NCBI Taxonomy" id="2750659"/>
    <lineage>
        <taxon>Bacteria</taxon>
        <taxon>Pseudomonadati</taxon>
        <taxon>Kiritimatiellota</taxon>
        <taxon>Kiritimatiellia</taxon>
        <taxon>Kiritimatiellales</taxon>
        <taxon>Pontiellaceae</taxon>
        <taxon>Pontiella</taxon>
    </lineage>
</organism>
<dbReference type="InterPro" id="IPR029455">
    <property type="entry name" value="GHL15"/>
</dbReference>
<dbReference type="EMBL" id="CAAHFG010000001">
    <property type="protein sequence ID" value="VGO12223.1"/>
    <property type="molecule type" value="Genomic_DNA"/>
</dbReference>
<reference evidence="2 3" key="1">
    <citation type="submission" date="2019-04" db="EMBL/GenBank/DDBJ databases">
        <authorList>
            <person name="Van Vliet M D."/>
        </authorList>
    </citation>
    <scope>NUCLEOTIDE SEQUENCE [LARGE SCALE GENOMIC DNA]</scope>
    <source>
        <strain evidence="2 3">F1</strain>
    </source>
</reference>
<evidence type="ECO:0000256" key="1">
    <source>
        <dbReference type="SAM" id="SignalP"/>
    </source>
</evidence>
<evidence type="ECO:0000313" key="3">
    <source>
        <dbReference type="Proteomes" id="UP000366872"/>
    </source>
</evidence>
<evidence type="ECO:0000313" key="2">
    <source>
        <dbReference type="EMBL" id="VGO12223.1"/>
    </source>
</evidence>
<dbReference type="Proteomes" id="UP000366872">
    <property type="component" value="Unassembled WGS sequence"/>
</dbReference>
<proteinExistence type="predicted"/>
<keyword evidence="1" id="KW-0732">Signal</keyword>
<accession>A0A6C2TXA2</accession>
<dbReference type="RefSeq" id="WP_168441941.1">
    <property type="nucleotide sequence ID" value="NZ_CAAHFG010000001.1"/>
</dbReference>
<name>A0A6C2TXA2_PONDE</name>
<feature type="signal peptide" evidence="1">
    <location>
        <begin position="1"/>
        <end position="20"/>
    </location>
</feature>
<sequence>MKKIAFGWMACMLMAVGAGASNQIGTFWFVQKAGAGSPEEVADDLLMNNGHVITNLNQTGLSCSRVSDGDDLVYSITWTGDDFNGDATNDTFSFDLRVEGFSGSTYSYSTNAGESSMTLLGSSTDVTAINNTWGVGGDFDVDAGESLRFTVENFSVSVPGFMAEFNGAISMVAMESNGGRDHALIRGEGTNLNASIFSAPTASYAFSGMDPFVVTGAGSFYLGSREWAVSKVGFKFTVSNPSNSVVWDVSDYSEDPTGPQYIDPYPAQTNFASYPEFSWDTVPRWLALRSTTALEEYKVESVADHYQIVMLEKANKQGFTYIEDGIVNVSTRLKALNPNIRTLFYRNTVVHYGGYESDAGYDSDAWSQYTIGDDGTTNYTLIRNIYRMYNASIPELREWWLDAALSIFDDPDGMANVDGIFLDKVGGGGAPLIDGEGNFASDYVEMLYTLRQQMPANKLLTGNTLRNENKNGDREMMSIMQGSYLERWRLPDASSNPAQTVADATCVTIQLMREALSLGKIIMLQSGPIGFTEVENDDGELFTDQEAFAAAVDVALAIFLIAAEENAYFSYQNTVNALDDDWKWDSSFIEELNRPLGKPLGDPVKDGYVYTRSYEHVDVWVNVETLEAVLDWDPERGLSKMIGSDNFDGVNEYESRTINGGINGDNNLWNIVSRATVATDEVIDTSVEAGGVVALNAGDTLGFLGTNKTDNVFGMYRSGASRTLVYTFDVSGYYDLKLEMDWACSGDIADKNTSVSYSIDGGATQTVFDVGTSGVNWNETLDNGTVLDRNRRANVLTNAVSANHLTDEFQTYATSIDGAGSLLTVTIVMDSTVGGFGGFGLDNLKLYGAALDPIDFELWIANYDLSGTNATESANPDGDRYTNYEEYIAGLNPEIADEFALTGFLTGETNSMDWNAVSGRVYNVYWSSNLVHGFTLIGSNLVEGSFVDTTTDRDVQAFYKITVEREL</sequence>
<keyword evidence="3" id="KW-1185">Reference proteome</keyword>
<dbReference type="Pfam" id="PF14885">
    <property type="entry name" value="GHL15"/>
    <property type="match status" value="1"/>
</dbReference>
<protein>
    <submittedName>
        <fullName evidence="2">Uncharacterized protein</fullName>
    </submittedName>
</protein>
<gene>
    <name evidence="2" type="ORF">PDESU_00774</name>
</gene>